<evidence type="ECO:0000259" key="1">
    <source>
        <dbReference type="Pfam" id="PF00117"/>
    </source>
</evidence>
<dbReference type="GO" id="GO:0016740">
    <property type="term" value="F:transferase activity"/>
    <property type="evidence" value="ECO:0007669"/>
    <property type="project" value="UniProtKB-KW"/>
</dbReference>
<dbReference type="STRING" id="418495.SAMN05216215_11128"/>
<name>A0A1H3U8N5_9PSEU</name>
<dbReference type="InterPro" id="IPR017926">
    <property type="entry name" value="GATASE"/>
</dbReference>
<gene>
    <name evidence="2" type="ORF">SAMN05216215_11128</name>
</gene>
<keyword evidence="2" id="KW-0808">Transferase</keyword>
<dbReference type="PANTHER" id="PTHR42695">
    <property type="entry name" value="GLUTAMINE AMIDOTRANSFERASE YLR126C-RELATED"/>
    <property type="match status" value="1"/>
</dbReference>
<dbReference type="CDD" id="cd01741">
    <property type="entry name" value="GATase1_1"/>
    <property type="match status" value="1"/>
</dbReference>
<organism evidence="2 3">
    <name type="scientific">Saccharopolyspora shandongensis</name>
    <dbReference type="NCBI Taxonomy" id="418495"/>
    <lineage>
        <taxon>Bacteria</taxon>
        <taxon>Bacillati</taxon>
        <taxon>Actinomycetota</taxon>
        <taxon>Actinomycetes</taxon>
        <taxon>Pseudonocardiales</taxon>
        <taxon>Pseudonocardiaceae</taxon>
        <taxon>Saccharopolyspora</taxon>
    </lineage>
</organism>
<reference evidence="3" key="1">
    <citation type="submission" date="2016-10" db="EMBL/GenBank/DDBJ databases">
        <authorList>
            <person name="Varghese N."/>
            <person name="Submissions S."/>
        </authorList>
    </citation>
    <scope>NUCLEOTIDE SEQUENCE [LARGE SCALE GENOMIC DNA]</scope>
    <source>
        <strain evidence="3">CGMCC 4.3530</strain>
    </source>
</reference>
<keyword evidence="2" id="KW-0315">Glutamine amidotransferase</keyword>
<dbReference type="Proteomes" id="UP000199529">
    <property type="component" value="Unassembled WGS sequence"/>
</dbReference>
<dbReference type="PROSITE" id="PS51273">
    <property type="entry name" value="GATASE_TYPE_1"/>
    <property type="match status" value="1"/>
</dbReference>
<dbReference type="SUPFAM" id="SSF52317">
    <property type="entry name" value="Class I glutamine amidotransferase-like"/>
    <property type="match status" value="1"/>
</dbReference>
<accession>A0A1H3U8N5</accession>
<proteinExistence type="predicted"/>
<protein>
    <submittedName>
        <fullName evidence="2">GMP synthase-Glutamine amidotransferase</fullName>
    </submittedName>
</protein>
<evidence type="ECO:0000313" key="2">
    <source>
        <dbReference type="EMBL" id="SDZ57929.1"/>
    </source>
</evidence>
<dbReference type="AlphaFoldDB" id="A0A1H3U8N5"/>
<sequence>MLSARTLTGMGGVRILVVQPSKLDPPGELGEWLLAAGAELDVVLPAEQELPAGFDDHQGLVVLGGEMGVYDDAEHPWLAGLRALLSKAVGERVPVLAVCLGAQLLAVATGGQVRPARKGPEAGTLLVAKRDAAAEDPLLGPVPLTPDVLQFHTDEISSLPPSAQLLASSPKCDNQAFRVGDCAYGLQFHIETTPDMVLEWARLSPEVAETVRPGQLEVEHLREFHADLAETWQPVAERFVRLVATPPEERTTSRFLPLA</sequence>
<dbReference type="Gene3D" id="3.40.50.880">
    <property type="match status" value="1"/>
</dbReference>
<dbReference type="EMBL" id="FNOK01000112">
    <property type="protein sequence ID" value="SDZ57929.1"/>
    <property type="molecule type" value="Genomic_DNA"/>
</dbReference>
<evidence type="ECO:0000313" key="3">
    <source>
        <dbReference type="Proteomes" id="UP000199529"/>
    </source>
</evidence>
<dbReference type="InterPro" id="IPR029062">
    <property type="entry name" value="Class_I_gatase-like"/>
</dbReference>
<dbReference type="GO" id="GO:0005829">
    <property type="term" value="C:cytosol"/>
    <property type="evidence" value="ECO:0007669"/>
    <property type="project" value="TreeGrafter"/>
</dbReference>
<dbReference type="Pfam" id="PF00117">
    <property type="entry name" value="GATase"/>
    <property type="match status" value="1"/>
</dbReference>
<dbReference type="InterPro" id="IPR044992">
    <property type="entry name" value="ChyE-like"/>
</dbReference>
<keyword evidence="3" id="KW-1185">Reference proteome</keyword>
<feature type="domain" description="Glutamine amidotransferase" evidence="1">
    <location>
        <begin position="37"/>
        <end position="194"/>
    </location>
</feature>
<dbReference type="PANTHER" id="PTHR42695:SF5">
    <property type="entry name" value="GLUTAMINE AMIDOTRANSFERASE YLR126C-RELATED"/>
    <property type="match status" value="1"/>
</dbReference>